<proteinExistence type="predicted"/>
<dbReference type="EMBL" id="JBJUIK010000008">
    <property type="protein sequence ID" value="KAL3519992.1"/>
    <property type="molecule type" value="Genomic_DNA"/>
</dbReference>
<comment type="caution">
    <text evidence="2">The sequence shown here is derived from an EMBL/GenBank/DDBJ whole genome shotgun (WGS) entry which is preliminary data.</text>
</comment>
<keyword evidence="3" id="KW-1185">Reference proteome</keyword>
<reference evidence="2 3" key="1">
    <citation type="submission" date="2024-11" db="EMBL/GenBank/DDBJ databases">
        <title>A near-complete genome assembly of Cinchona calisaya.</title>
        <authorList>
            <person name="Lian D.C."/>
            <person name="Zhao X.W."/>
            <person name="Wei L."/>
        </authorList>
    </citation>
    <scope>NUCLEOTIDE SEQUENCE [LARGE SCALE GENOMIC DNA]</scope>
    <source>
        <tissue evidence="2">Nenye</tissue>
    </source>
</reference>
<feature type="transmembrane region" description="Helical" evidence="1">
    <location>
        <begin position="36"/>
        <end position="55"/>
    </location>
</feature>
<name>A0ABD2ZPA9_9GENT</name>
<keyword evidence="1" id="KW-0812">Transmembrane</keyword>
<feature type="non-terminal residue" evidence="2">
    <location>
        <position position="57"/>
    </location>
</feature>
<dbReference type="AlphaFoldDB" id="A0ABD2ZPA9"/>
<evidence type="ECO:0000313" key="2">
    <source>
        <dbReference type="EMBL" id="KAL3519992.1"/>
    </source>
</evidence>
<feature type="non-terminal residue" evidence="2">
    <location>
        <position position="1"/>
    </location>
</feature>
<organism evidence="2 3">
    <name type="scientific">Cinchona calisaya</name>
    <dbReference type="NCBI Taxonomy" id="153742"/>
    <lineage>
        <taxon>Eukaryota</taxon>
        <taxon>Viridiplantae</taxon>
        <taxon>Streptophyta</taxon>
        <taxon>Embryophyta</taxon>
        <taxon>Tracheophyta</taxon>
        <taxon>Spermatophyta</taxon>
        <taxon>Magnoliopsida</taxon>
        <taxon>eudicotyledons</taxon>
        <taxon>Gunneridae</taxon>
        <taxon>Pentapetalae</taxon>
        <taxon>asterids</taxon>
        <taxon>lamiids</taxon>
        <taxon>Gentianales</taxon>
        <taxon>Rubiaceae</taxon>
        <taxon>Cinchonoideae</taxon>
        <taxon>Cinchoneae</taxon>
        <taxon>Cinchona</taxon>
    </lineage>
</organism>
<evidence type="ECO:0000256" key="1">
    <source>
        <dbReference type="SAM" id="Phobius"/>
    </source>
</evidence>
<keyword evidence="1" id="KW-0472">Membrane</keyword>
<protein>
    <submittedName>
        <fullName evidence="2">Uncharacterized protein</fullName>
    </submittedName>
</protein>
<sequence>NMFQGPRREANATILTLITMLMGKLFQWLWHIYMDIILHVLMIMHFEFLLLHHFLTF</sequence>
<feature type="transmembrane region" description="Helical" evidence="1">
    <location>
        <begin position="12"/>
        <end position="30"/>
    </location>
</feature>
<dbReference type="Proteomes" id="UP001630127">
    <property type="component" value="Unassembled WGS sequence"/>
</dbReference>
<gene>
    <name evidence="2" type="ORF">ACH5RR_018141</name>
</gene>
<keyword evidence="1" id="KW-1133">Transmembrane helix</keyword>
<evidence type="ECO:0000313" key="3">
    <source>
        <dbReference type="Proteomes" id="UP001630127"/>
    </source>
</evidence>
<accession>A0ABD2ZPA9</accession>